<sequence length="534" mass="59098">MGRSKCQGGEKINRHTTYLQAGLGEGQELRISSENTTSEDSPEDTMSAFLTTAEKWLETISSHARASQPPRGIPLLRATADISAPKLPAAQTPSRIRSPRNRAPPPPPTPPRREFSFLDGLQFDDASDQGDEDVVNHMSREEKEYYFKQNSEKRKEIAQLLGDIRKSIGGQPLAFRVAYSRLPVDMKKRIISKLDKQNEANTVGDSVKYNTWVETVLSIPLGEVLIPQPQLSIEQTLSKARIHLESVVYGHRAAKAAVLERFYTWLCTPLVSQRPLALCGVPGNGKTTLVREGLAVLMARPFAYISLGGSSDSSTLLGHGYTYEGSGPGRIAEHIMNGHTLNPIFYFDELDKCSSTPKGEEMINALIHLTDVSQSDRFRDRYVGNLDIDASKALCVFTFNDSSLISPILMDRMQMVRTDAFGEDAKAEIAIQHIAPAVLRERNLGGDVITFNNQALRNVAKACDLGGVRLLRSAIEQCVSKVLLWRDTKDDYYLHPLRAEDVKVLSSGSIYIKSGMCSVLADESKSATHLRMYA</sequence>
<feature type="domain" description="ATPase AAA-type core" evidence="2">
    <location>
        <begin position="277"/>
        <end position="416"/>
    </location>
</feature>
<dbReference type="GO" id="GO:0030163">
    <property type="term" value="P:protein catabolic process"/>
    <property type="evidence" value="ECO:0007669"/>
    <property type="project" value="InterPro"/>
</dbReference>
<dbReference type="GO" id="GO:0004252">
    <property type="term" value="F:serine-type endopeptidase activity"/>
    <property type="evidence" value="ECO:0007669"/>
    <property type="project" value="InterPro"/>
</dbReference>
<dbReference type="InterPro" id="IPR003959">
    <property type="entry name" value="ATPase_AAA_core"/>
</dbReference>
<organism evidence="3">
    <name type="scientific">viral metagenome</name>
    <dbReference type="NCBI Taxonomy" id="1070528"/>
    <lineage>
        <taxon>unclassified sequences</taxon>
        <taxon>metagenomes</taxon>
        <taxon>organismal metagenomes</taxon>
    </lineage>
</organism>
<evidence type="ECO:0000259" key="2">
    <source>
        <dbReference type="Pfam" id="PF00004"/>
    </source>
</evidence>
<dbReference type="SUPFAM" id="SSF52540">
    <property type="entry name" value="P-loop containing nucleoside triphosphate hydrolases"/>
    <property type="match status" value="1"/>
</dbReference>
<dbReference type="AlphaFoldDB" id="A0A6C0C1E5"/>
<dbReference type="InterPro" id="IPR027065">
    <property type="entry name" value="Lon_Prtase"/>
</dbReference>
<dbReference type="InterPro" id="IPR027417">
    <property type="entry name" value="P-loop_NTPase"/>
</dbReference>
<dbReference type="EMBL" id="MN739300">
    <property type="protein sequence ID" value="QHS97589.1"/>
    <property type="molecule type" value="Genomic_DNA"/>
</dbReference>
<evidence type="ECO:0000256" key="1">
    <source>
        <dbReference type="SAM" id="MobiDB-lite"/>
    </source>
</evidence>
<dbReference type="GO" id="GO:0004176">
    <property type="term" value="F:ATP-dependent peptidase activity"/>
    <property type="evidence" value="ECO:0007669"/>
    <property type="project" value="InterPro"/>
</dbReference>
<feature type="region of interest" description="Disordered" evidence="1">
    <location>
        <begin position="1"/>
        <end position="45"/>
    </location>
</feature>
<dbReference type="GO" id="GO:0005524">
    <property type="term" value="F:ATP binding"/>
    <property type="evidence" value="ECO:0007669"/>
    <property type="project" value="InterPro"/>
</dbReference>
<dbReference type="Gene3D" id="3.40.50.300">
    <property type="entry name" value="P-loop containing nucleotide triphosphate hydrolases"/>
    <property type="match status" value="1"/>
</dbReference>
<reference evidence="3" key="1">
    <citation type="journal article" date="2020" name="Nature">
        <title>Giant virus diversity and host interactions through global metagenomics.</title>
        <authorList>
            <person name="Schulz F."/>
            <person name="Roux S."/>
            <person name="Paez-Espino D."/>
            <person name="Jungbluth S."/>
            <person name="Walsh D.A."/>
            <person name="Denef V.J."/>
            <person name="McMahon K.D."/>
            <person name="Konstantinidis K.T."/>
            <person name="Eloe-Fadrosh E.A."/>
            <person name="Kyrpides N.C."/>
            <person name="Woyke T."/>
        </authorList>
    </citation>
    <scope>NUCLEOTIDE SEQUENCE</scope>
    <source>
        <strain evidence="3">GVMAG-M-3300020182-33</strain>
    </source>
</reference>
<dbReference type="PANTHER" id="PTHR10046">
    <property type="entry name" value="ATP DEPENDENT LON PROTEASE FAMILY MEMBER"/>
    <property type="match status" value="1"/>
</dbReference>
<feature type="region of interest" description="Disordered" evidence="1">
    <location>
        <begin position="82"/>
        <end position="115"/>
    </location>
</feature>
<accession>A0A6C0C1E5</accession>
<protein>
    <recommendedName>
        <fullName evidence="2">ATPase AAA-type core domain-containing protein</fullName>
    </recommendedName>
</protein>
<proteinExistence type="predicted"/>
<feature type="compositionally biased region" description="Polar residues" evidence="1">
    <location>
        <begin position="30"/>
        <end position="39"/>
    </location>
</feature>
<dbReference type="GO" id="GO:0016887">
    <property type="term" value="F:ATP hydrolysis activity"/>
    <property type="evidence" value="ECO:0007669"/>
    <property type="project" value="InterPro"/>
</dbReference>
<name>A0A6C0C1E5_9ZZZZ</name>
<dbReference type="Pfam" id="PF00004">
    <property type="entry name" value="AAA"/>
    <property type="match status" value="1"/>
</dbReference>
<evidence type="ECO:0000313" key="3">
    <source>
        <dbReference type="EMBL" id="QHS97589.1"/>
    </source>
</evidence>